<evidence type="ECO:0000313" key="2">
    <source>
        <dbReference type="Proteomes" id="UP000799436"/>
    </source>
</evidence>
<dbReference type="Proteomes" id="UP000799436">
    <property type="component" value="Unassembled WGS sequence"/>
</dbReference>
<dbReference type="EMBL" id="ML995809">
    <property type="protein sequence ID" value="KAF2774086.1"/>
    <property type="molecule type" value="Genomic_DNA"/>
</dbReference>
<keyword evidence="2" id="KW-1185">Reference proteome</keyword>
<name>A0A6G1LMJ7_9PEZI</name>
<evidence type="ECO:0000313" key="1">
    <source>
        <dbReference type="EMBL" id="KAF2774086.1"/>
    </source>
</evidence>
<gene>
    <name evidence="1" type="ORF">EJ03DRAFT_323427</name>
</gene>
<proteinExistence type="predicted"/>
<dbReference type="AlphaFoldDB" id="A0A6G1LMJ7"/>
<accession>A0A6G1LMJ7</accession>
<sequence length="208" mass="23333">MHQQMMSSRSKEATVYATHAERHNSHNLERAPSSWLTESKLCAYGSPARDQSAYDDDSACSPSTLDRHADGPDIAADLAAGCSGGSGLHVDDIRPRGAGNGHGHGSGGFHLSVWTRCGMFVFGERWLWWLQNLRRSLCGKLWRFGRLGLWTVFWGFAGYHRKELDVLIVFCWGERRVVWAHGGEYYGRDMRIAAVETQNGGSWWLNGF</sequence>
<protein>
    <submittedName>
        <fullName evidence="1">Uncharacterized protein</fullName>
    </submittedName>
</protein>
<reference evidence="1" key="1">
    <citation type="journal article" date="2020" name="Stud. Mycol.">
        <title>101 Dothideomycetes genomes: a test case for predicting lifestyles and emergence of pathogens.</title>
        <authorList>
            <person name="Haridas S."/>
            <person name="Albert R."/>
            <person name="Binder M."/>
            <person name="Bloem J."/>
            <person name="Labutti K."/>
            <person name="Salamov A."/>
            <person name="Andreopoulos B."/>
            <person name="Baker S."/>
            <person name="Barry K."/>
            <person name="Bills G."/>
            <person name="Bluhm B."/>
            <person name="Cannon C."/>
            <person name="Castanera R."/>
            <person name="Culley D."/>
            <person name="Daum C."/>
            <person name="Ezra D."/>
            <person name="Gonzalez J."/>
            <person name="Henrissat B."/>
            <person name="Kuo A."/>
            <person name="Liang C."/>
            <person name="Lipzen A."/>
            <person name="Lutzoni F."/>
            <person name="Magnuson J."/>
            <person name="Mondo S."/>
            <person name="Nolan M."/>
            <person name="Ohm R."/>
            <person name="Pangilinan J."/>
            <person name="Park H.-J."/>
            <person name="Ramirez L."/>
            <person name="Alfaro M."/>
            <person name="Sun H."/>
            <person name="Tritt A."/>
            <person name="Yoshinaga Y."/>
            <person name="Zwiers L.-H."/>
            <person name="Turgeon B."/>
            <person name="Goodwin S."/>
            <person name="Spatafora J."/>
            <person name="Crous P."/>
            <person name="Grigoriev I."/>
        </authorList>
    </citation>
    <scope>NUCLEOTIDE SEQUENCE</scope>
    <source>
        <strain evidence="1">CBS 116005</strain>
    </source>
</reference>
<organism evidence="1 2">
    <name type="scientific">Teratosphaeria nubilosa</name>
    <dbReference type="NCBI Taxonomy" id="161662"/>
    <lineage>
        <taxon>Eukaryota</taxon>
        <taxon>Fungi</taxon>
        <taxon>Dikarya</taxon>
        <taxon>Ascomycota</taxon>
        <taxon>Pezizomycotina</taxon>
        <taxon>Dothideomycetes</taxon>
        <taxon>Dothideomycetidae</taxon>
        <taxon>Mycosphaerellales</taxon>
        <taxon>Teratosphaeriaceae</taxon>
        <taxon>Teratosphaeria</taxon>
    </lineage>
</organism>